<gene>
    <name evidence="4" type="ORF">MTX78_19735</name>
</gene>
<evidence type="ECO:0000259" key="3">
    <source>
        <dbReference type="PROSITE" id="PS51534"/>
    </source>
</evidence>
<dbReference type="RefSeq" id="WP_243797649.1">
    <property type="nucleotide sequence ID" value="NZ_CP094669.1"/>
</dbReference>
<proteinExistence type="predicted"/>
<accession>A0ABY4CZ61</accession>
<evidence type="ECO:0000313" key="4">
    <source>
        <dbReference type="EMBL" id="UOG74336.1"/>
    </source>
</evidence>
<name>A0ABY4CZ61_9BACT</name>
<keyword evidence="5" id="KW-1185">Reference proteome</keyword>
<keyword evidence="4" id="KW-0675">Receptor</keyword>
<keyword evidence="1" id="KW-0175">Coiled coil</keyword>
<dbReference type="InterPro" id="IPR000157">
    <property type="entry name" value="TIR_dom"/>
</dbReference>
<dbReference type="SUPFAM" id="SSF52200">
    <property type="entry name" value="Toll/Interleukin receptor TIR domain"/>
    <property type="match status" value="1"/>
</dbReference>
<sequence>MEHKVFITYSWDDHQHKEWVRKLADDLEANGIETLLDVYALQPGDSITHFMNKSLEEAGKVVVVLTPNYRSRSLSQSGGVSYEQQIVSGEIMSGVERNKFIPIIRSGNFQGENCAIPPHFKGIYSINFKEDLDYNMSLNTLVRTIYNEPEFVKPERGSKPDFTKTNDYKRDEFTIDLNSDFSLRQSTEVFIDILSEISELRRNNSSYTLNYNIEQYSELHKELNALNLKRELTQEEVQRKNILREVLRPYYFNKGGNIYSQFDACINNIIDYSYQEYGYISSFKELAECIMNCLPLFSYEVKGKINNETGFDVFHKNGKWIYKIYINQEELKNLRGKVGVDSNLFLTTIAGLYTFDLSKETLLNQVIPKQAYSFMINIINKRVKDDDKEEYFRTGNWSIGIA</sequence>
<dbReference type="InterPro" id="IPR035897">
    <property type="entry name" value="Toll_tir_struct_dom_sf"/>
</dbReference>
<feature type="domain" description="SEFIR" evidence="3">
    <location>
        <begin position="2"/>
        <end position="137"/>
    </location>
</feature>
<dbReference type="PROSITE" id="PS50104">
    <property type="entry name" value="TIR"/>
    <property type="match status" value="1"/>
</dbReference>
<feature type="domain" description="TIR" evidence="2">
    <location>
        <begin position="1"/>
        <end position="132"/>
    </location>
</feature>
<protein>
    <submittedName>
        <fullName evidence="4">Toll/interleukin-1 receptor domain-containing protein</fullName>
    </submittedName>
</protein>
<dbReference type="PROSITE" id="PS51534">
    <property type="entry name" value="SEFIR"/>
    <property type="match status" value="1"/>
</dbReference>
<feature type="coiled-coil region" evidence="1">
    <location>
        <begin position="216"/>
        <end position="245"/>
    </location>
</feature>
<dbReference type="Gene3D" id="3.40.50.10140">
    <property type="entry name" value="Toll/interleukin-1 receptor homology (TIR) domain"/>
    <property type="match status" value="1"/>
</dbReference>
<dbReference type="InterPro" id="IPR013568">
    <property type="entry name" value="SEFIR_dom"/>
</dbReference>
<dbReference type="EMBL" id="CP094669">
    <property type="protein sequence ID" value="UOG74336.1"/>
    <property type="molecule type" value="Genomic_DNA"/>
</dbReference>
<evidence type="ECO:0000256" key="1">
    <source>
        <dbReference type="SAM" id="Coils"/>
    </source>
</evidence>
<reference evidence="4 5" key="1">
    <citation type="submission" date="2022-03" db="EMBL/GenBank/DDBJ databases">
        <title>Hymenobactersp. isolated from the air.</title>
        <authorList>
            <person name="Won M."/>
            <person name="Kwon S.-W."/>
        </authorList>
    </citation>
    <scope>NUCLEOTIDE SEQUENCE [LARGE SCALE GENOMIC DNA]</scope>
    <source>
        <strain evidence="4 5">KACC 21982</strain>
    </source>
</reference>
<organism evidence="4 5">
    <name type="scientific">Hymenobacter tibetensis</name>
    <dbReference type="NCBI Taxonomy" id="497967"/>
    <lineage>
        <taxon>Bacteria</taxon>
        <taxon>Pseudomonadati</taxon>
        <taxon>Bacteroidota</taxon>
        <taxon>Cytophagia</taxon>
        <taxon>Cytophagales</taxon>
        <taxon>Hymenobacteraceae</taxon>
        <taxon>Hymenobacter</taxon>
    </lineage>
</organism>
<dbReference type="Proteomes" id="UP000831113">
    <property type="component" value="Chromosome"/>
</dbReference>
<dbReference type="Pfam" id="PF13676">
    <property type="entry name" value="TIR_2"/>
    <property type="match status" value="1"/>
</dbReference>
<evidence type="ECO:0000259" key="2">
    <source>
        <dbReference type="PROSITE" id="PS50104"/>
    </source>
</evidence>
<evidence type="ECO:0000313" key="5">
    <source>
        <dbReference type="Proteomes" id="UP000831113"/>
    </source>
</evidence>